<organism evidence="15 16">
    <name type="scientific">Thioploca ingrica</name>
    <dbReference type="NCBI Taxonomy" id="40754"/>
    <lineage>
        <taxon>Bacteria</taxon>
        <taxon>Pseudomonadati</taxon>
        <taxon>Pseudomonadota</taxon>
        <taxon>Gammaproteobacteria</taxon>
        <taxon>Thiotrichales</taxon>
        <taxon>Thiotrichaceae</taxon>
        <taxon>Thioploca</taxon>
    </lineage>
</organism>
<dbReference type="CDD" id="cd00377">
    <property type="entry name" value="ICL_PEPM"/>
    <property type="match status" value="1"/>
</dbReference>
<dbReference type="EC" id="4.1.3.1" evidence="3 11"/>
<feature type="binding site" evidence="13">
    <location>
        <begin position="94"/>
        <end position="96"/>
    </location>
    <ligand>
        <name>substrate</name>
    </ligand>
</feature>
<dbReference type="SUPFAM" id="SSF51621">
    <property type="entry name" value="Phosphoenolpyruvate/pyruvate domain"/>
    <property type="match status" value="1"/>
</dbReference>
<keyword evidence="5" id="KW-0329">Glyoxylate bypass</keyword>
<evidence type="ECO:0000256" key="5">
    <source>
        <dbReference type="ARBA" id="ARBA00022435"/>
    </source>
</evidence>
<evidence type="ECO:0000256" key="12">
    <source>
        <dbReference type="PIRSR" id="PIRSR001362-1"/>
    </source>
</evidence>
<dbReference type="InterPro" id="IPR018523">
    <property type="entry name" value="Isocitrate_lyase_ph_CS"/>
</dbReference>
<evidence type="ECO:0000313" key="16">
    <source>
        <dbReference type="Proteomes" id="UP000031623"/>
    </source>
</evidence>
<comment type="similarity">
    <text evidence="2">Belongs to the isocitrate lyase/PEP mutase superfamily. Isocitrate lyase family.</text>
</comment>
<dbReference type="GO" id="GO:0006099">
    <property type="term" value="P:tricarboxylic acid cycle"/>
    <property type="evidence" value="ECO:0007669"/>
    <property type="project" value="UniProtKB-UniRule"/>
</dbReference>
<evidence type="ECO:0000256" key="11">
    <source>
        <dbReference type="NCBIfam" id="TIGR01346"/>
    </source>
</evidence>
<comment type="function">
    <text evidence="10">Involved in the metabolic adaptation in response to environmental changes. Catalyzes the reversible formation of succinate and glyoxylate from isocitrate, a key step of the glyoxylate cycle, which operates as an anaplerotic route for replenishing the tricarboxylic acid cycle during growth on fatty acid substrates.</text>
</comment>
<keyword evidence="14" id="KW-0460">Magnesium</keyword>
<dbReference type="EMBL" id="AP014633">
    <property type="protein sequence ID" value="BAP54830.1"/>
    <property type="molecule type" value="Genomic_DNA"/>
</dbReference>
<feature type="active site" description="Proton acceptor" evidence="12">
    <location>
        <position position="193"/>
    </location>
</feature>
<gene>
    <name evidence="15" type="ORF">THII_0533</name>
</gene>
<evidence type="ECO:0000256" key="14">
    <source>
        <dbReference type="PIRSR" id="PIRSR001362-3"/>
    </source>
</evidence>
<dbReference type="PIRSF" id="PIRSF001362">
    <property type="entry name" value="Isocit_lyase"/>
    <property type="match status" value="1"/>
</dbReference>
<dbReference type="STRING" id="40754.THII_0533"/>
<evidence type="ECO:0000256" key="9">
    <source>
        <dbReference type="ARBA" id="ARBA00023531"/>
    </source>
</evidence>
<dbReference type="Gene3D" id="3.20.20.60">
    <property type="entry name" value="Phosphoenolpyruvate-binding domains"/>
    <property type="match status" value="1"/>
</dbReference>
<comment type="cofactor">
    <cofactor evidence="14">
        <name>Mg(2+)</name>
        <dbReference type="ChEBI" id="CHEBI:18420"/>
    </cofactor>
    <text evidence="14">Can also use Mn(2+) ion.</text>
</comment>
<evidence type="ECO:0000256" key="8">
    <source>
        <dbReference type="ARBA" id="ARBA00023239"/>
    </source>
</evidence>
<dbReference type="Proteomes" id="UP000031623">
    <property type="component" value="Chromosome"/>
</dbReference>
<keyword evidence="16" id="KW-1185">Reference proteome</keyword>
<feature type="binding site" evidence="13">
    <location>
        <position position="230"/>
    </location>
    <ligand>
        <name>substrate</name>
    </ligand>
</feature>
<dbReference type="KEGG" id="tig:THII_0533"/>
<dbReference type="PANTHER" id="PTHR21631">
    <property type="entry name" value="ISOCITRATE LYASE/MALATE SYNTHASE"/>
    <property type="match status" value="1"/>
</dbReference>
<dbReference type="GO" id="GO:0004451">
    <property type="term" value="F:isocitrate lyase activity"/>
    <property type="evidence" value="ECO:0007669"/>
    <property type="project" value="UniProtKB-UniRule"/>
</dbReference>
<dbReference type="OrthoDB" id="8629576at2"/>
<dbReference type="Pfam" id="PF00463">
    <property type="entry name" value="ICL"/>
    <property type="match status" value="1"/>
</dbReference>
<name>A0A090AJ09_9GAMM</name>
<feature type="binding site" evidence="13">
    <location>
        <position position="349"/>
    </location>
    <ligand>
        <name>substrate</name>
    </ligand>
</feature>
<evidence type="ECO:0000256" key="4">
    <source>
        <dbReference type="ARBA" id="ARBA00017446"/>
    </source>
</evidence>
<feature type="binding site" evidence="13">
    <location>
        <begin position="194"/>
        <end position="195"/>
    </location>
    <ligand>
        <name>substrate</name>
    </ligand>
</feature>
<dbReference type="InterPro" id="IPR040442">
    <property type="entry name" value="Pyrv_kinase-like_dom_sf"/>
</dbReference>
<dbReference type="GO" id="GO:0006097">
    <property type="term" value="P:glyoxylate cycle"/>
    <property type="evidence" value="ECO:0007669"/>
    <property type="project" value="UniProtKB-KW"/>
</dbReference>
<evidence type="ECO:0000256" key="2">
    <source>
        <dbReference type="ARBA" id="ARBA00005704"/>
    </source>
</evidence>
<dbReference type="HOGENOM" id="CLU_019214_2_0_6"/>
<dbReference type="InterPro" id="IPR015813">
    <property type="entry name" value="Pyrv/PenolPyrv_kinase-like_dom"/>
</dbReference>
<keyword evidence="7 14" id="KW-0479">Metal-binding</keyword>
<feature type="binding site" evidence="14">
    <location>
        <position position="155"/>
    </location>
    <ligand>
        <name>Mg(2+)</name>
        <dbReference type="ChEBI" id="CHEBI:18420"/>
    </ligand>
</feature>
<accession>A0A090AJ09</accession>
<dbReference type="AlphaFoldDB" id="A0A090AJ09"/>
<dbReference type="GO" id="GO:0046872">
    <property type="term" value="F:metal ion binding"/>
    <property type="evidence" value="ECO:0007669"/>
    <property type="project" value="UniProtKB-KW"/>
</dbReference>
<evidence type="ECO:0000256" key="6">
    <source>
        <dbReference type="ARBA" id="ARBA00022532"/>
    </source>
</evidence>
<sequence length="438" mass="48423">MSTHHDIDLLSRVKSLEHDWAENPRWNGIKRGYTPADVIRLRGSITIEYTLAKIGAEKLWQRLTTQDYVHALGAVTGNQAMQMARARLKAIYLSGWQVAADANTAGQMYPDQSLYPADSVPQMVQKINNTLLRADQIHHAEGDVEIDWFLPIVADAEAGFGGVLNGFELMKAMIEAGAAGVHFEDQLAAAKKCGHMGGKVLVPTQEAIHKLISARLAADIMGVPTLLVARTDALGASLLTSDIDPRDQEFITGQRTVEGFYQTKAGLAQGIARGLAYAPYADLIWMETSKPDVEQARQFAEAIHKQFPGKMLAYNCSPSFNWKFNLDDMTIAKFQRELGAMGYKFQFITLAGFHSLNFSMFELATKYREQGMTAYVELQEKEFAAEKRGYTATKHQREVGAGFFDEVTQVIYGGHSSVTALHGSTEEEQFTENSVAVA</sequence>
<dbReference type="InterPro" id="IPR039556">
    <property type="entry name" value="ICL/PEPM"/>
</dbReference>
<feature type="binding site" evidence="13">
    <location>
        <begin position="315"/>
        <end position="319"/>
    </location>
    <ligand>
        <name>substrate</name>
    </ligand>
</feature>
<evidence type="ECO:0000256" key="7">
    <source>
        <dbReference type="ARBA" id="ARBA00022723"/>
    </source>
</evidence>
<evidence type="ECO:0000256" key="10">
    <source>
        <dbReference type="ARBA" id="ARBA00053855"/>
    </source>
</evidence>
<dbReference type="PROSITE" id="PS00161">
    <property type="entry name" value="ISOCITRATE_LYASE"/>
    <property type="match status" value="1"/>
</dbReference>
<evidence type="ECO:0000313" key="15">
    <source>
        <dbReference type="EMBL" id="BAP54830.1"/>
    </source>
</evidence>
<evidence type="ECO:0000256" key="3">
    <source>
        <dbReference type="ARBA" id="ARBA00012909"/>
    </source>
</evidence>
<dbReference type="NCBIfam" id="NF011645">
    <property type="entry name" value="PRK15063.1"/>
    <property type="match status" value="1"/>
</dbReference>
<protein>
    <recommendedName>
        <fullName evidence="4 11">Isocitrate lyase</fullName>
        <ecNumber evidence="3 11">4.1.3.1</ecNumber>
    </recommendedName>
</protein>
<keyword evidence="6" id="KW-0816">Tricarboxylic acid cycle</keyword>
<dbReference type="FunFam" id="3.20.20.60:FF:000005">
    <property type="entry name" value="Isocitrate lyase"/>
    <property type="match status" value="1"/>
</dbReference>
<comment type="pathway">
    <text evidence="1">Carbohydrate metabolism; glyoxylate cycle; (S)-malate from isocitrate: step 1/2.</text>
</comment>
<reference evidence="15 16" key="1">
    <citation type="journal article" date="2014" name="ISME J.">
        <title>Ecophysiology of Thioploca ingrica as revealed by the complete genome sequence supplemented with proteomic evidence.</title>
        <authorList>
            <person name="Kojima H."/>
            <person name="Ogura Y."/>
            <person name="Yamamoto N."/>
            <person name="Togashi T."/>
            <person name="Mori H."/>
            <person name="Watanabe T."/>
            <person name="Nemoto F."/>
            <person name="Kurokawa K."/>
            <person name="Hayashi T."/>
            <person name="Fukui M."/>
        </authorList>
    </citation>
    <scope>NUCLEOTIDE SEQUENCE [LARGE SCALE GENOMIC DNA]</scope>
</reference>
<dbReference type="InterPro" id="IPR006254">
    <property type="entry name" value="Isocitrate_lyase"/>
</dbReference>
<dbReference type="PANTHER" id="PTHR21631:SF3">
    <property type="entry name" value="BIFUNCTIONAL GLYOXYLATE CYCLE PROTEIN"/>
    <property type="match status" value="1"/>
</dbReference>
<keyword evidence="8 15" id="KW-0456">Lyase</keyword>
<dbReference type="NCBIfam" id="TIGR01346">
    <property type="entry name" value="isocit_lyase"/>
    <property type="match status" value="1"/>
</dbReference>
<comment type="catalytic activity">
    <reaction evidence="9">
        <text>D-threo-isocitrate = glyoxylate + succinate</text>
        <dbReference type="Rhea" id="RHEA:13245"/>
        <dbReference type="ChEBI" id="CHEBI:15562"/>
        <dbReference type="ChEBI" id="CHEBI:30031"/>
        <dbReference type="ChEBI" id="CHEBI:36655"/>
        <dbReference type="EC" id="4.1.3.1"/>
    </reaction>
</comment>
<evidence type="ECO:0000256" key="13">
    <source>
        <dbReference type="PIRSR" id="PIRSR001362-2"/>
    </source>
</evidence>
<proteinExistence type="inferred from homology"/>
<evidence type="ECO:0000256" key="1">
    <source>
        <dbReference type="ARBA" id="ARBA00004793"/>
    </source>
</evidence>